<accession>A0ABT5IX24</accession>
<dbReference type="InterPro" id="IPR006224">
    <property type="entry name" value="PsdUridine_synth_RluA-like_CS"/>
</dbReference>
<dbReference type="RefSeq" id="WP_272751157.1">
    <property type="nucleotide sequence ID" value="NZ_JAQQLF010000006.1"/>
</dbReference>
<organism evidence="2 3">
    <name type="scientific">Vogesella aquatica</name>
    <dbReference type="NCBI Taxonomy" id="2984206"/>
    <lineage>
        <taxon>Bacteria</taxon>
        <taxon>Pseudomonadati</taxon>
        <taxon>Pseudomonadota</taxon>
        <taxon>Betaproteobacteria</taxon>
        <taxon>Neisseriales</taxon>
        <taxon>Chromobacteriaceae</taxon>
        <taxon>Vogesella</taxon>
    </lineage>
</organism>
<keyword evidence="3" id="KW-1185">Reference proteome</keyword>
<protein>
    <submittedName>
        <fullName evidence="2">Pseudouridine synthase</fullName>
    </submittedName>
</protein>
<sequence>MTMSTAYSPVPPRQGVAASCLVLPQGHWPDLLSFLRQRFAHVADAWAHRLAAGQVWNDAGEPLAPAAPYRPGLRIWYFREVAHEMPVPFDIAILYRDERLLVVDKPHFLACVPGGRHVRETVLTRLRSQPGLEQVSPIHRLDRETAGVMVFCVDAASRGAYQRLFEQRSVQKEYEAIAPWRPDLSLPRLHRSRLAEVPGEFVMQEVAGEPNSETLISLLAQRGSWARYRLQPATGKKHQLRAHLAALGIGIAHDPWYPVFRHDKAADDFSQPLALLARSIAFTDPIDGSQRHFVSQRELAWPAVPA</sequence>
<dbReference type="EMBL" id="JAQQLF010000006">
    <property type="protein sequence ID" value="MDC7716766.1"/>
    <property type="molecule type" value="Genomic_DNA"/>
</dbReference>
<dbReference type="PANTHER" id="PTHR21600:SF84">
    <property type="entry name" value="PSEUDOURIDINE SYNTHASE RSUA_RLUA-LIKE DOMAIN-CONTAINING PROTEIN"/>
    <property type="match status" value="1"/>
</dbReference>
<comment type="caution">
    <text evidence="2">The sequence shown here is derived from an EMBL/GenBank/DDBJ whole genome shotgun (WGS) entry which is preliminary data.</text>
</comment>
<dbReference type="Pfam" id="PF00849">
    <property type="entry name" value="PseudoU_synth_2"/>
    <property type="match status" value="1"/>
</dbReference>
<name>A0ABT5IX24_9NEIS</name>
<dbReference type="PANTHER" id="PTHR21600">
    <property type="entry name" value="MITOCHONDRIAL RNA PSEUDOURIDINE SYNTHASE"/>
    <property type="match status" value="1"/>
</dbReference>
<evidence type="ECO:0000313" key="2">
    <source>
        <dbReference type="EMBL" id="MDC7716766.1"/>
    </source>
</evidence>
<evidence type="ECO:0000313" key="3">
    <source>
        <dbReference type="Proteomes" id="UP001219956"/>
    </source>
</evidence>
<gene>
    <name evidence="2" type="ORF">PQU95_05995</name>
</gene>
<dbReference type="Gene3D" id="3.30.2350.10">
    <property type="entry name" value="Pseudouridine synthase"/>
    <property type="match status" value="1"/>
</dbReference>
<evidence type="ECO:0000259" key="1">
    <source>
        <dbReference type="Pfam" id="PF00849"/>
    </source>
</evidence>
<feature type="domain" description="Pseudouridine synthase RsuA/RluA-like" evidence="1">
    <location>
        <begin position="100"/>
        <end position="246"/>
    </location>
</feature>
<dbReference type="Proteomes" id="UP001219956">
    <property type="component" value="Unassembled WGS sequence"/>
</dbReference>
<dbReference type="InterPro" id="IPR006145">
    <property type="entry name" value="PsdUridine_synth_RsuA/RluA"/>
</dbReference>
<proteinExistence type="predicted"/>
<dbReference type="SUPFAM" id="SSF55120">
    <property type="entry name" value="Pseudouridine synthase"/>
    <property type="match status" value="1"/>
</dbReference>
<dbReference type="InterPro" id="IPR020103">
    <property type="entry name" value="PsdUridine_synth_cat_dom_sf"/>
</dbReference>
<dbReference type="PROSITE" id="PS01129">
    <property type="entry name" value="PSI_RLU"/>
    <property type="match status" value="1"/>
</dbReference>
<dbReference type="InterPro" id="IPR050188">
    <property type="entry name" value="RluA_PseudoU_synthase"/>
</dbReference>
<reference evidence="2 3" key="1">
    <citation type="submission" date="2023-01" db="EMBL/GenBank/DDBJ databases">
        <title>Novel species of the genus Vogesella isolated from rivers.</title>
        <authorList>
            <person name="Lu H."/>
        </authorList>
    </citation>
    <scope>NUCLEOTIDE SEQUENCE [LARGE SCALE GENOMIC DNA]</scope>
    <source>
        <strain evidence="2 3">DC21W</strain>
    </source>
</reference>